<dbReference type="InterPro" id="IPR018376">
    <property type="entry name" value="Enoyl-CoA_hyd/isom_CS"/>
</dbReference>
<accession>A0ABR5YG57</accession>
<name>A0ABR5YG57_9SPHN</name>
<comment type="caution">
    <text evidence="3">The sequence shown here is derived from an EMBL/GenBank/DDBJ whole genome shotgun (WGS) entry which is preliminary data.</text>
</comment>
<reference evidence="4" key="1">
    <citation type="submission" date="2016-01" db="EMBL/GenBank/DDBJ databases">
        <title>Draft genome of Chromobacterium sp. F49.</title>
        <authorList>
            <person name="Hong K.W."/>
        </authorList>
    </citation>
    <scope>NUCLEOTIDE SEQUENCE [LARGE SCALE GENOMIC DNA]</scope>
    <source>
        <strain evidence="4">CN3</strain>
    </source>
</reference>
<evidence type="ECO:0000313" key="4">
    <source>
        <dbReference type="Proteomes" id="UP000076609"/>
    </source>
</evidence>
<sequence length="243" mass="24828">MIDCTSVGAVATLWIARGSARNALPIAAWQALAERVADLADSDARVVLIASREPGIFSAGADIAEFAELRANPARRKVFRESLTAAVEGVARLPMPVIAAVDGGCFGAAVALALACDLLVAGDGARFAVPPARLGILYPPADVARLVAAVGRGQAARLLYTGDAIDADEARALGLAHHRAVDALSAAQALAARIAANAPAANRGLKLALDGAPGGETRFDAAFDSVELGEGLAAFCDRRPPEF</sequence>
<dbReference type="PROSITE" id="PS00166">
    <property type="entry name" value="ENOYL_COA_HYDRATASE"/>
    <property type="match status" value="1"/>
</dbReference>
<dbReference type="InterPro" id="IPR001753">
    <property type="entry name" value="Enoyl-CoA_hydra/iso"/>
</dbReference>
<dbReference type="InterPro" id="IPR029045">
    <property type="entry name" value="ClpP/crotonase-like_dom_sf"/>
</dbReference>
<dbReference type="RefSeq" id="WP_066687133.1">
    <property type="nucleotide sequence ID" value="NZ_CP117025.1"/>
</dbReference>
<gene>
    <name evidence="3" type="ORF">AVT10_01000</name>
</gene>
<dbReference type="Pfam" id="PF00378">
    <property type="entry name" value="ECH_1"/>
    <property type="match status" value="1"/>
</dbReference>
<evidence type="ECO:0000256" key="1">
    <source>
        <dbReference type="ARBA" id="ARBA00005254"/>
    </source>
</evidence>
<dbReference type="PANTHER" id="PTHR11941:SF54">
    <property type="entry name" value="ENOYL-COA HYDRATASE, MITOCHONDRIAL"/>
    <property type="match status" value="1"/>
</dbReference>
<evidence type="ECO:0000256" key="2">
    <source>
        <dbReference type="RuleBase" id="RU003707"/>
    </source>
</evidence>
<protein>
    <submittedName>
        <fullName evidence="3">Enoyl-CoA hydratase</fullName>
    </submittedName>
</protein>
<evidence type="ECO:0000313" key="3">
    <source>
        <dbReference type="EMBL" id="KZE18657.1"/>
    </source>
</evidence>
<comment type="similarity">
    <text evidence="1 2">Belongs to the enoyl-CoA hydratase/isomerase family.</text>
</comment>
<dbReference type="SUPFAM" id="SSF52096">
    <property type="entry name" value="ClpP/crotonase"/>
    <property type="match status" value="1"/>
</dbReference>
<organism evidence="3 4">
    <name type="scientific">Sphingomonas hankookensis</name>
    <dbReference type="NCBI Taxonomy" id="563996"/>
    <lineage>
        <taxon>Bacteria</taxon>
        <taxon>Pseudomonadati</taxon>
        <taxon>Pseudomonadota</taxon>
        <taxon>Alphaproteobacteria</taxon>
        <taxon>Sphingomonadales</taxon>
        <taxon>Sphingomonadaceae</taxon>
        <taxon>Sphingomonas</taxon>
    </lineage>
</organism>
<dbReference type="Proteomes" id="UP000076609">
    <property type="component" value="Unassembled WGS sequence"/>
</dbReference>
<dbReference type="PANTHER" id="PTHR11941">
    <property type="entry name" value="ENOYL-COA HYDRATASE-RELATED"/>
    <property type="match status" value="1"/>
</dbReference>
<dbReference type="EMBL" id="LQQO01000001">
    <property type="protein sequence ID" value="KZE18657.1"/>
    <property type="molecule type" value="Genomic_DNA"/>
</dbReference>
<dbReference type="Gene3D" id="3.90.226.10">
    <property type="entry name" value="2-enoyl-CoA Hydratase, Chain A, domain 1"/>
    <property type="match status" value="1"/>
</dbReference>
<dbReference type="CDD" id="cd06558">
    <property type="entry name" value="crotonase-like"/>
    <property type="match status" value="1"/>
</dbReference>
<keyword evidence="4" id="KW-1185">Reference proteome</keyword>
<proteinExistence type="inferred from homology"/>